<organism evidence="1 2">
    <name type="scientific">Ditylenchus dipsaci</name>
    <dbReference type="NCBI Taxonomy" id="166011"/>
    <lineage>
        <taxon>Eukaryota</taxon>
        <taxon>Metazoa</taxon>
        <taxon>Ecdysozoa</taxon>
        <taxon>Nematoda</taxon>
        <taxon>Chromadorea</taxon>
        <taxon>Rhabditida</taxon>
        <taxon>Tylenchina</taxon>
        <taxon>Tylenchomorpha</taxon>
        <taxon>Sphaerularioidea</taxon>
        <taxon>Anguinidae</taxon>
        <taxon>Anguininae</taxon>
        <taxon>Ditylenchus</taxon>
    </lineage>
</organism>
<protein>
    <submittedName>
        <fullName evidence="2">Uncharacterized protein</fullName>
    </submittedName>
</protein>
<reference evidence="2" key="1">
    <citation type="submission" date="2022-11" db="UniProtKB">
        <authorList>
            <consortium name="WormBaseParasite"/>
        </authorList>
    </citation>
    <scope>IDENTIFICATION</scope>
</reference>
<evidence type="ECO:0000313" key="2">
    <source>
        <dbReference type="WBParaSite" id="jg746"/>
    </source>
</evidence>
<dbReference type="AlphaFoldDB" id="A0A915EP87"/>
<keyword evidence="1" id="KW-1185">Reference proteome</keyword>
<dbReference type="Gene3D" id="6.10.280.150">
    <property type="match status" value="1"/>
</dbReference>
<dbReference type="Proteomes" id="UP000887574">
    <property type="component" value="Unplaced"/>
</dbReference>
<accession>A0A915EP87</accession>
<sequence>MLSNCSVERLAHKITQAEFKPDTGSLEENNMRKAFKSCNIIDQHSLDRQTLPNSLYDLYQKCDAPPQLDHLNPYRDDSKSALRYYTDPATSLICGNKRC</sequence>
<name>A0A915EP87_9BILA</name>
<proteinExistence type="predicted"/>
<evidence type="ECO:0000313" key="1">
    <source>
        <dbReference type="Proteomes" id="UP000887574"/>
    </source>
</evidence>
<dbReference type="WBParaSite" id="jg746">
    <property type="protein sequence ID" value="jg746"/>
    <property type="gene ID" value="jg746"/>
</dbReference>